<dbReference type="EMBL" id="JAFLNM010000001">
    <property type="protein sequence ID" value="MBO0341633.1"/>
    <property type="molecule type" value="Genomic_DNA"/>
</dbReference>
<accession>A0ABS3FF07</accession>
<evidence type="ECO:0000256" key="1">
    <source>
        <dbReference type="SAM" id="Phobius"/>
    </source>
</evidence>
<keyword evidence="1" id="KW-0812">Transmembrane</keyword>
<name>A0ABS3FF07_9FLAO</name>
<feature type="transmembrane region" description="Helical" evidence="1">
    <location>
        <begin position="73"/>
        <end position="90"/>
    </location>
</feature>
<dbReference type="Pfam" id="PF06713">
    <property type="entry name" value="bPH_4"/>
    <property type="match status" value="1"/>
</dbReference>
<reference evidence="3 4" key="1">
    <citation type="submission" date="2021-03" db="EMBL/GenBank/DDBJ databases">
        <title>Muricauda lutimaris sp. nov. and Muricauda ruestringensis sp. nov, two marine members of the Flavobacteriaceae isolated from deep sea sediments of Western Pacific.</title>
        <authorList>
            <person name="Zhao S."/>
            <person name="Liu R."/>
        </authorList>
    </citation>
    <scope>NUCLEOTIDE SEQUENCE [LARGE SCALE GENOMIC DNA]</scope>
    <source>
        <strain evidence="3 4">BC31-3-A3</strain>
    </source>
</reference>
<feature type="domain" description="Uncharacterized protein YyaB-like PH" evidence="2">
    <location>
        <begin position="70"/>
        <end position="141"/>
    </location>
</feature>
<protein>
    <submittedName>
        <fullName evidence="3">PH domain-containing protein</fullName>
    </submittedName>
</protein>
<evidence type="ECO:0000259" key="2">
    <source>
        <dbReference type="Pfam" id="PF06713"/>
    </source>
</evidence>
<sequence length="156" mass="17643">MEEEKPHNFRQNGTSNSVVYPSKVGLELLIPVLLIFGIGIVISFGKSSLVGVIVQFAIMFAFMALFFSVSYEVTAEVLTVTMFFFIKKSIRIKDITRIVESNNPLSSPAASLDRLEVYYGKYSSTVISPKDKMKFIEHLKRLSPSIQVELKKKNRK</sequence>
<evidence type="ECO:0000313" key="4">
    <source>
        <dbReference type="Proteomes" id="UP000664807"/>
    </source>
</evidence>
<evidence type="ECO:0000313" key="3">
    <source>
        <dbReference type="EMBL" id="MBO0341633.1"/>
    </source>
</evidence>
<gene>
    <name evidence="3" type="ORF">J0654_08250</name>
</gene>
<dbReference type="InterPro" id="IPR009589">
    <property type="entry name" value="PH_YyaB-like"/>
</dbReference>
<proteinExistence type="predicted"/>
<comment type="caution">
    <text evidence="3">The sequence shown here is derived from an EMBL/GenBank/DDBJ whole genome shotgun (WGS) entry which is preliminary data.</text>
</comment>
<keyword evidence="1" id="KW-1133">Transmembrane helix</keyword>
<keyword evidence="1" id="KW-0472">Membrane</keyword>
<organism evidence="3 4">
    <name type="scientific">Flagellimonas profundi</name>
    <dbReference type="NCBI Taxonomy" id="2915620"/>
    <lineage>
        <taxon>Bacteria</taxon>
        <taxon>Pseudomonadati</taxon>
        <taxon>Bacteroidota</taxon>
        <taxon>Flavobacteriia</taxon>
        <taxon>Flavobacteriales</taxon>
        <taxon>Flavobacteriaceae</taxon>
        <taxon>Flagellimonas</taxon>
    </lineage>
</organism>
<dbReference type="Proteomes" id="UP000664807">
    <property type="component" value="Unassembled WGS sequence"/>
</dbReference>
<dbReference type="RefSeq" id="WP_207027567.1">
    <property type="nucleotide sequence ID" value="NZ_JAFLNM010000001.1"/>
</dbReference>
<feature type="transmembrane region" description="Helical" evidence="1">
    <location>
        <begin position="24"/>
        <end position="42"/>
    </location>
</feature>
<keyword evidence="4" id="KW-1185">Reference proteome</keyword>